<proteinExistence type="predicted"/>
<evidence type="ECO:0000313" key="2">
    <source>
        <dbReference type="Proteomes" id="UP001300012"/>
    </source>
</evidence>
<dbReference type="Gene3D" id="3.40.190.10">
    <property type="entry name" value="Periplasmic binding protein-like II"/>
    <property type="match status" value="2"/>
</dbReference>
<dbReference type="InterPro" id="IPR050490">
    <property type="entry name" value="Bact_solute-bd_prot1"/>
</dbReference>
<comment type="caution">
    <text evidence="1">The sequence shown here is derived from an EMBL/GenBank/DDBJ whole genome shotgun (WGS) entry which is preliminary data.</text>
</comment>
<dbReference type="PANTHER" id="PTHR43649">
    <property type="entry name" value="ARABINOSE-BINDING PROTEIN-RELATED"/>
    <property type="match status" value="1"/>
</dbReference>
<keyword evidence="2" id="KW-1185">Reference proteome</keyword>
<dbReference type="Proteomes" id="UP001300012">
    <property type="component" value="Unassembled WGS sequence"/>
</dbReference>
<accession>A0ABT1YTQ9</accession>
<organism evidence="1 2">
    <name type="scientific">Paenibacillus radicis</name>
    <name type="common">ex Xue et al. 2023</name>
    <dbReference type="NCBI Taxonomy" id="2972489"/>
    <lineage>
        <taxon>Bacteria</taxon>
        <taxon>Bacillati</taxon>
        <taxon>Bacillota</taxon>
        <taxon>Bacilli</taxon>
        <taxon>Bacillales</taxon>
        <taxon>Paenibacillaceae</taxon>
        <taxon>Paenibacillus</taxon>
    </lineage>
</organism>
<name>A0ABT1YTQ9_9BACL</name>
<dbReference type="PANTHER" id="PTHR43649:SF12">
    <property type="entry name" value="DIACETYLCHITOBIOSE BINDING PROTEIN DASA"/>
    <property type="match status" value="1"/>
</dbReference>
<dbReference type="RefSeq" id="WP_258218072.1">
    <property type="nucleotide sequence ID" value="NZ_JANQBD010000047.1"/>
</dbReference>
<protein>
    <submittedName>
        <fullName evidence="1">Extracellular solute-binding protein</fullName>
    </submittedName>
</protein>
<dbReference type="CDD" id="cd13580">
    <property type="entry name" value="PBP2_AlgQ_like_1"/>
    <property type="match status" value="1"/>
</dbReference>
<sequence length="551" mass="60873">MLHKHKFIKTKLLISLAIATLPGCQSEPVPQAVSVESKAQKAVKFNPPVVITTAKALRDYDKLKYNDTTENNPITRWAKDRLGIIQKNKWIVTDQNAALATKIKLALSGGDELPDVLFLTNHDIPELLGDLVDSGQIMNVEEAFEAYAPKRVKEAYEKNKDVWKTVSLQGKAWGLPQISDGKVGDPILWIRQDWLDKLHLLPPTTLDELETVMDAFINGDPDGNGKKDTIGLALAGKNSLNNWMGNVSFLFGAYGDQPDQWNRMKDGKLAYGSIQPGVKPALARLADWYEKGYLDPDFGTHDEQQAAAVFTSGAAGIISGPGWMGGWPLSESPLGPGVFKPIPYPAGPDGKIGRLGSRLSYGSYFFRKDFSHMDAVFAYWDQVYGSLIEDPESDFVNGYAEGYDYIIKDGQAIYDFPGSGSTISNFLLFGPGSAPPMVISGDSIEQRVFQGRIHSPYEKKLAATTSRLFLEGRIVGDIQAAYSQKNEFVGPNTPSMASRWPLLKKLEKETFLKIVYGKASIDSFDVFLGQWSEQGGNQITDEVNQWDLTTR</sequence>
<gene>
    <name evidence="1" type="ORF">NV381_35915</name>
</gene>
<dbReference type="EMBL" id="JANQBD010000047">
    <property type="protein sequence ID" value="MCR8636574.1"/>
    <property type="molecule type" value="Genomic_DNA"/>
</dbReference>
<dbReference type="SUPFAM" id="SSF53850">
    <property type="entry name" value="Periplasmic binding protein-like II"/>
    <property type="match status" value="1"/>
</dbReference>
<reference evidence="1 2" key="1">
    <citation type="submission" date="2022-08" db="EMBL/GenBank/DDBJ databases">
        <title>Paenibacillus endoradicis sp. nov., Paenibacillus radicibacter sp. nov and Paenibacillus pararadicis sp. nov., three cold-adapted plant growth-promoting bacteria isolated from root of Larix gmelinii in Great Khingan.</title>
        <authorList>
            <person name="Xue H."/>
        </authorList>
    </citation>
    <scope>NUCLEOTIDE SEQUENCE [LARGE SCALE GENOMIC DNA]</scope>
    <source>
        <strain evidence="1 2">N5-1-1-5</strain>
    </source>
</reference>
<evidence type="ECO:0000313" key="1">
    <source>
        <dbReference type="EMBL" id="MCR8636574.1"/>
    </source>
</evidence>